<dbReference type="AlphaFoldDB" id="A0A2V0P013"/>
<dbReference type="Proteomes" id="UP000247498">
    <property type="component" value="Unassembled WGS sequence"/>
</dbReference>
<reference evidence="2 3" key="1">
    <citation type="journal article" date="2018" name="Sci. Rep.">
        <title>Raphidocelis subcapitata (=Pseudokirchneriella subcapitata) provides an insight into genome evolution and environmental adaptations in the Sphaeropleales.</title>
        <authorList>
            <person name="Suzuki S."/>
            <person name="Yamaguchi H."/>
            <person name="Nakajima N."/>
            <person name="Kawachi M."/>
        </authorList>
    </citation>
    <scope>NUCLEOTIDE SEQUENCE [LARGE SCALE GENOMIC DNA]</scope>
    <source>
        <strain evidence="2 3">NIES-35</strain>
    </source>
</reference>
<dbReference type="InParanoid" id="A0A2V0P013"/>
<sequence length="194" mass="20733">MLGMGRGARPPSARTTAIKASWQVPDIPGEVTEAGIPEPRMGNNDLATCYTTEKAGALLGGLLQKGQIYYTVKTSPNKPKANTTMTVKVNIFNAGGADGFVGRVDIFTTPLAAVFPFFSPDDRCDRTDFSYSFNTTNLVIKAGKSKTVTIKDVPVPSKAGWSGLVVLPDAGCANEAEKTLVWQAMPFIRFEVAP</sequence>
<gene>
    <name evidence="2" type="ORF">Rsub_03513</name>
</gene>
<name>A0A2V0P013_9CHLO</name>
<accession>A0A2V0P013</accession>
<dbReference type="OrthoDB" id="562086at2759"/>
<feature type="region of interest" description="Disordered" evidence="1">
    <location>
        <begin position="1"/>
        <end position="21"/>
    </location>
</feature>
<keyword evidence="3" id="KW-1185">Reference proteome</keyword>
<evidence type="ECO:0000313" key="2">
    <source>
        <dbReference type="EMBL" id="GBF90517.1"/>
    </source>
</evidence>
<dbReference type="EMBL" id="BDRX01000017">
    <property type="protein sequence ID" value="GBF90517.1"/>
    <property type="molecule type" value="Genomic_DNA"/>
</dbReference>
<protein>
    <submittedName>
        <fullName evidence="2">Uncharacterized protein</fullName>
    </submittedName>
</protein>
<proteinExistence type="predicted"/>
<comment type="caution">
    <text evidence="2">The sequence shown here is derived from an EMBL/GenBank/DDBJ whole genome shotgun (WGS) entry which is preliminary data.</text>
</comment>
<organism evidence="2 3">
    <name type="scientific">Raphidocelis subcapitata</name>
    <dbReference type="NCBI Taxonomy" id="307507"/>
    <lineage>
        <taxon>Eukaryota</taxon>
        <taxon>Viridiplantae</taxon>
        <taxon>Chlorophyta</taxon>
        <taxon>core chlorophytes</taxon>
        <taxon>Chlorophyceae</taxon>
        <taxon>CS clade</taxon>
        <taxon>Sphaeropleales</taxon>
        <taxon>Selenastraceae</taxon>
        <taxon>Raphidocelis</taxon>
    </lineage>
</organism>
<evidence type="ECO:0000313" key="3">
    <source>
        <dbReference type="Proteomes" id="UP000247498"/>
    </source>
</evidence>
<evidence type="ECO:0000256" key="1">
    <source>
        <dbReference type="SAM" id="MobiDB-lite"/>
    </source>
</evidence>